<dbReference type="EMBL" id="JAMZFV010000025">
    <property type="protein sequence ID" value="MCP1111198.1"/>
    <property type="molecule type" value="Genomic_DNA"/>
</dbReference>
<reference evidence="1 2" key="1">
    <citation type="journal article" date="2022" name="Genome Biol. Evol.">
        <title>Host diet, physiology and behaviors set the stage for Lachnospiraceae cladogenesis.</title>
        <authorList>
            <person name="Vera-Ponce De Leon A."/>
            <person name="Schneider M."/>
            <person name="Jahnes B.C."/>
            <person name="Sadowski V."/>
            <person name="Camuy-Velez L.A."/>
            <person name="Duan J."/>
            <person name="Sabree Z.L."/>
        </authorList>
    </citation>
    <scope>NUCLEOTIDE SEQUENCE [LARGE SCALE GENOMIC DNA]</scope>
    <source>
        <strain evidence="1 2">PAL227</strain>
    </source>
</reference>
<organism evidence="1 2">
    <name type="scientific">Ohessyouella blattaphilus</name>
    <dbReference type="NCBI Taxonomy" id="2949333"/>
    <lineage>
        <taxon>Bacteria</taxon>
        <taxon>Bacillati</taxon>
        <taxon>Bacillota</taxon>
        <taxon>Clostridia</taxon>
        <taxon>Lachnospirales</taxon>
        <taxon>Lachnospiraceae</taxon>
        <taxon>Ohessyouella</taxon>
    </lineage>
</organism>
<comment type="caution">
    <text evidence="1">The sequence shown here is derived from an EMBL/GenBank/DDBJ whole genome shotgun (WGS) entry which is preliminary data.</text>
</comment>
<dbReference type="RefSeq" id="WP_262070075.1">
    <property type="nucleotide sequence ID" value="NZ_JAMXOC010000025.1"/>
</dbReference>
<proteinExistence type="predicted"/>
<accession>A0ABT1EKI1</accession>
<dbReference type="Proteomes" id="UP001523565">
    <property type="component" value="Unassembled WGS sequence"/>
</dbReference>
<protein>
    <submittedName>
        <fullName evidence="1">Uncharacterized protein</fullName>
    </submittedName>
</protein>
<keyword evidence="2" id="KW-1185">Reference proteome</keyword>
<gene>
    <name evidence="1" type="ORF">NK118_13160</name>
</gene>
<sequence>MKKILSSKRNKMIALVALLIFTLAIGITLALMSTEAGALTNTFRIKPVESEIEEHISGMNKAPVVRNTGDEDDADCYVRLRVTISPDNAYGNGDGGLFTLDYNTKDWTKKDDGFWYYKEALAPGAATTALFTKVQWNQTDDEGNPDYSNFKEFDISLYQESVQTLALNAAGEKVTDAASIWAIFDNETTPTP</sequence>
<evidence type="ECO:0000313" key="1">
    <source>
        <dbReference type="EMBL" id="MCP1111198.1"/>
    </source>
</evidence>
<name>A0ABT1EKI1_9FIRM</name>
<evidence type="ECO:0000313" key="2">
    <source>
        <dbReference type="Proteomes" id="UP001523565"/>
    </source>
</evidence>